<dbReference type="NCBIfam" id="TIGR03860">
    <property type="entry name" value="FMN_nitrolo"/>
    <property type="match status" value="1"/>
</dbReference>
<keyword evidence="9" id="KW-1185">Reference proteome</keyword>
<dbReference type="InterPro" id="IPR016215">
    <property type="entry name" value="NTA_MOA"/>
</dbReference>
<evidence type="ECO:0000256" key="1">
    <source>
        <dbReference type="ARBA" id="ARBA00022630"/>
    </source>
</evidence>
<protein>
    <submittedName>
        <fullName evidence="8">LLM class flavin-dependent oxidoreductase</fullName>
    </submittedName>
</protein>
<dbReference type="InterPro" id="IPR011251">
    <property type="entry name" value="Luciferase-like_dom"/>
</dbReference>
<gene>
    <name evidence="8" type="ORF">ET445_12385</name>
</gene>
<feature type="binding site" evidence="6">
    <location>
        <position position="82"/>
    </location>
    <ligand>
        <name>FMN</name>
        <dbReference type="ChEBI" id="CHEBI:58210"/>
    </ligand>
</feature>
<dbReference type="CDD" id="cd01095">
    <property type="entry name" value="Nitrilotriacetate_monoxgenase"/>
    <property type="match status" value="1"/>
</dbReference>
<evidence type="ECO:0000256" key="2">
    <source>
        <dbReference type="ARBA" id="ARBA00022643"/>
    </source>
</evidence>
<comment type="similarity">
    <text evidence="5">Belongs to the NtaA/SnaA/DszA monooxygenase family.</text>
</comment>
<feature type="binding site" evidence="6">
    <location>
        <position position="254"/>
    </location>
    <ligand>
        <name>FMN</name>
        <dbReference type="ChEBI" id="CHEBI:58210"/>
    </ligand>
</feature>
<evidence type="ECO:0000256" key="5">
    <source>
        <dbReference type="ARBA" id="ARBA00033748"/>
    </source>
</evidence>
<keyword evidence="2 6" id="KW-0288">FMN</keyword>
<evidence type="ECO:0000313" key="9">
    <source>
        <dbReference type="Proteomes" id="UP000291259"/>
    </source>
</evidence>
<dbReference type="Proteomes" id="UP000291259">
    <property type="component" value="Chromosome"/>
</dbReference>
<dbReference type="FunFam" id="3.20.20.30:FF:000008">
    <property type="entry name" value="Xenobiotic compound monooxygenase A subunit"/>
    <property type="match status" value="1"/>
</dbReference>
<evidence type="ECO:0000256" key="6">
    <source>
        <dbReference type="PIRSR" id="PIRSR000337-1"/>
    </source>
</evidence>
<feature type="domain" description="Luciferase-like" evidence="7">
    <location>
        <begin position="49"/>
        <end position="412"/>
    </location>
</feature>
<keyword evidence="4" id="KW-0503">Monooxygenase</keyword>
<dbReference type="SUPFAM" id="SSF51679">
    <property type="entry name" value="Bacterial luciferase-like"/>
    <property type="match status" value="1"/>
</dbReference>
<proteinExistence type="inferred from homology"/>
<feature type="binding site" evidence="6">
    <location>
        <position position="128"/>
    </location>
    <ligand>
        <name>FMN</name>
        <dbReference type="ChEBI" id="CHEBI:58210"/>
    </ligand>
</feature>
<dbReference type="EMBL" id="CP035491">
    <property type="protein sequence ID" value="QAY74018.1"/>
    <property type="molecule type" value="Genomic_DNA"/>
</dbReference>
<feature type="binding site" evidence="6">
    <location>
        <position position="182"/>
    </location>
    <ligand>
        <name>FMN</name>
        <dbReference type="ChEBI" id="CHEBI:58210"/>
    </ligand>
</feature>
<evidence type="ECO:0000313" key="8">
    <source>
        <dbReference type="EMBL" id="QAY74018.1"/>
    </source>
</evidence>
<organism evidence="8 9">
    <name type="scientific">Agromyces protaetiae</name>
    <dbReference type="NCBI Taxonomy" id="2509455"/>
    <lineage>
        <taxon>Bacteria</taxon>
        <taxon>Bacillati</taxon>
        <taxon>Actinomycetota</taxon>
        <taxon>Actinomycetes</taxon>
        <taxon>Micrococcales</taxon>
        <taxon>Microbacteriaceae</taxon>
        <taxon>Agromyces</taxon>
    </lineage>
</organism>
<accession>A0A4P6FTY6</accession>
<name>A0A4P6FTY6_9MICO</name>
<dbReference type="GO" id="GO:0016705">
    <property type="term" value="F:oxidoreductase activity, acting on paired donors, with incorporation or reduction of molecular oxygen"/>
    <property type="evidence" value="ECO:0007669"/>
    <property type="project" value="InterPro"/>
</dbReference>
<dbReference type="PIRSF" id="PIRSF000337">
    <property type="entry name" value="NTA_MOA"/>
    <property type="match status" value="1"/>
</dbReference>
<dbReference type="InterPro" id="IPR051260">
    <property type="entry name" value="Diverse_substr_monoxygenases"/>
</dbReference>
<reference evidence="8 9" key="1">
    <citation type="submission" date="2019-01" db="EMBL/GenBank/DDBJ databases">
        <title>Genome sequencing of strain FW100M-8.</title>
        <authorList>
            <person name="Heo J."/>
            <person name="Kim S.-J."/>
            <person name="Kim J.-S."/>
            <person name="Hong S.-B."/>
            <person name="Kwon S.-W."/>
        </authorList>
    </citation>
    <scope>NUCLEOTIDE SEQUENCE [LARGE SCALE GENOMIC DNA]</scope>
    <source>
        <strain evidence="8 9">FW100M-8</strain>
    </source>
</reference>
<keyword evidence="1 6" id="KW-0285">Flavoprotein</keyword>
<dbReference type="PANTHER" id="PTHR30011:SF16">
    <property type="entry name" value="C2H2 FINGER DOMAIN TRANSCRIPTION FACTOR (EUROFUNG)-RELATED"/>
    <property type="match status" value="1"/>
</dbReference>
<evidence type="ECO:0000259" key="7">
    <source>
        <dbReference type="Pfam" id="PF00296"/>
    </source>
</evidence>
<keyword evidence="3" id="KW-0560">Oxidoreductase</keyword>
<feature type="binding site" evidence="6">
    <location>
        <position position="178"/>
    </location>
    <ligand>
        <name>FMN</name>
        <dbReference type="ChEBI" id="CHEBI:58210"/>
    </ligand>
</feature>
<evidence type="ECO:0000256" key="3">
    <source>
        <dbReference type="ARBA" id="ARBA00023002"/>
    </source>
</evidence>
<dbReference type="InterPro" id="IPR036661">
    <property type="entry name" value="Luciferase-like_sf"/>
</dbReference>
<dbReference type="Pfam" id="PF00296">
    <property type="entry name" value="Bac_luciferase"/>
    <property type="match status" value="1"/>
</dbReference>
<dbReference type="PANTHER" id="PTHR30011">
    <property type="entry name" value="ALKANESULFONATE MONOOXYGENASE-RELATED"/>
    <property type="match status" value="1"/>
</dbReference>
<dbReference type="GO" id="GO:0004497">
    <property type="term" value="F:monooxygenase activity"/>
    <property type="evidence" value="ECO:0007669"/>
    <property type="project" value="UniProtKB-KW"/>
</dbReference>
<dbReference type="Gene3D" id="3.20.20.30">
    <property type="entry name" value="Luciferase-like domain"/>
    <property type="match status" value="1"/>
</dbReference>
<evidence type="ECO:0000256" key="4">
    <source>
        <dbReference type="ARBA" id="ARBA00023033"/>
    </source>
</evidence>
<dbReference type="KEGG" id="agf:ET445_12385"/>
<dbReference type="AlphaFoldDB" id="A0A4P6FTY6"/>
<dbReference type="OrthoDB" id="3265338at2"/>
<sequence>MCRSIRRNRTLSATMMRFRKADPMTTRPIRFNAFDMSCVGHISSGLWRHPADQAQRYTDISYWTELAKLLERGKFDGIFIADVLGTYDVYAGNADAAIKHGSQVPVTDPLLVVSAMAAVTEHLGFGVTAGTAYEHPYPFARRLSTLDHLTKGRVGWNVVTGYLPSAARNMGHDDQLEHDRRYDIADEYLEVLYKLWEGSWEDDAVERDRETGVFTDPGKVHGIEHDGTYFKVPGIHLVEPSPQRSPVIYQAGASSRGIAFAAENAEAIFVAAPSKRVIATQVKQIRDALEAAGRDRYAARIYAMVTVIVDETHEKAKAKEAEYLSYADDEAALVLMSGWMGADLSQYELDAPIGAVKSNAIQSFVTSLQEDAAAGDEWTVRSLAEAGKIGGFGARIVGSATEVADELERWVEETDVDGFNLAYAITPGTFEDIVEFVVPELQRRGRYQTEYAPGTLRQKLHGRGDRLPVEHRGARYKVGAKVGADVAPE</sequence>